<sequence length="405" mass="41890">MQSIIISNREEGLPPLLLPSLRDRAPSPTHSAANGPSPSRTATPGPYPADTAKRPLPMAENDGRHSPAGSSTSTHSASSRTSISSGLDSLASLASLATKRPRLAAGPMQGAAAGMGQGLPLPLPLPLQQPSAPGSALGRAAAVAVAVAAGAGMAGMASVASGASSPKKEPQEGVPAFPADATPPPDRKPAVGAGAAGGSPASRTSSASASRSATPVGSSATGKGAPGSKRQRVGPSCDKCRLKKIKCDAHIEILAQDESVLAFASDRLHYALTKGDVERLQPQLEQQYGVERETLAAFLGQSFQGFNAGRGASNKHFIHSMSIIKHIDKLVLFKPCLSCCKRKHSAIITSFGGQQDPYAEFLNCCTFSKGFTRADINVFAKIAHKQQHPKPIYEMDTADYKDAGF</sequence>
<keyword evidence="3" id="KW-1185">Reference proteome</keyword>
<comment type="caution">
    <text evidence="2">The sequence shown here is derived from an EMBL/GenBank/DDBJ whole genome shotgun (WGS) entry which is preliminary data.</text>
</comment>
<feature type="compositionally biased region" description="Low complexity" evidence="1">
    <location>
        <begin position="70"/>
        <end position="83"/>
    </location>
</feature>
<feature type="region of interest" description="Disordered" evidence="1">
    <location>
        <begin position="1"/>
        <end position="83"/>
    </location>
</feature>
<dbReference type="Proteomes" id="UP001377567">
    <property type="component" value="Unassembled WGS sequence"/>
</dbReference>
<dbReference type="InterPro" id="IPR036864">
    <property type="entry name" value="Zn2-C6_fun-type_DNA-bd_sf"/>
</dbReference>
<dbReference type="EMBL" id="BTGD01000001">
    <property type="protein sequence ID" value="GMM53945.1"/>
    <property type="molecule type" value="Genomic_DNA"/>
</dbReference>
<name>A0AAV5RRB8_MAUHU</name>
<gene>
    <name evidence="2" type="ORF">DAKH74_005610</name>
</gene>
<feature type="compositionally biased region" description="Low complexity" evidence="1">
    <location>
        <begin position="190"/>
        <end position="216"/>
    </location>
</feature>
<dbReference type="SUPFAM" id="SSF57701">
    <property type="entry name" value="Zn2/Cys6 DNA-binding domain"/>
    <property type="match status" value="1"/>
</dbReference>
<accession>A0AAV5RRB8</accession>
<protein>
    <submittedName>
        <fullName evidence="2">Sut1 protein</fullName>
    </submittedName>
</protein>
<dbReference type="AlphaFoldDB" id="A0AAV5RRB8"/>
<dbReference type="GO" id="GO:0008270">
    <property type="term" value="F:zinc ion binding"/>
    <property type="evidence" value="ECO:0007669"/>
    <property type="project" value="InterPro"/>
</dbReference>
<evidence type="ECO:0000313" key="2">
    <source>
        <dbReference type="EMBL" id="GMM53945.1"/>
    </source>
</evidence>
<proteinExistence type="predicted"/>
<evidence type="ECO:0000256" key="1">
    <source>
        <dbReference type="SAM" id="MobiDB-lite"/>
    </source>
</evidence>
<dbReference type="GO" id="GO:0000981">
    <property type="term" value="F:DNA-binding transcription factor activity, RNA polymerase II-specific"/>
    <property type="evidence" value="ECO:0007669"/>
    <property type="project" value="InterPro"/>
</dbReference>
<feature type="compositionally biased region" description="Polar residues" evidence="1">
    <location>
        <begin position="29"/>
        <end position="42"/>
    </location>
</feature>
<reference evidence="2 3" key="1">
    <citation type="journal article" date="2023" name="Elife">
        <title>Identification of key yeast species and microbe-microbe interactions impacting larval growth of Drosophila in the wild.</title>
        <authorList>
            <person name="Mure A."/>
            <person name="Sugiura Y."/>
            <person name="Maeda R."/>
            <person name="Honda K."/>
            <person name="Sakurai N."/>
            <person name="Takahashi Y."/>
            <person name="Watada M."/>
            <person name="Katoh T."/>
            <person name="Gotoh A."/>
            <person name="Gotoh Y."/>
            <person name="Taniguchi I."/>
            <person name="Nakamura K."/>
            <person name="Hayashi T."/>
            <person name="Katayama T."/>
            <person name="Uemura T."/>
            <person name="Hattori Y."/>
        </authorList>
    </citation>
    <scope>NUCLEOTIDE SEQUENCE [LARGE SCALE GENOMIC DNA]</scope>
    <source>
        <strain evidence="2 3">KH-74</strain>
    </source>
</reference>
<evidence type="ECO:0000313" key="3">
    <source>
        <dbReference type="Proteomes" id="UP001377567"/>
    </source>
</evidence>
<organism evidence="2 3">
    <name type="scientific">Maudiozyma humilis</name>
    <name type="common">Sour dough yeast</name>
    <name type="synonym">Kazachstania humilis</name>
    <dbReference type="NCBI Taxonomy" id="51915"/>
    <lineage>
        <taxon>Eukaryota</taxon>
        <taxon>Fungi</taxon>
        <taxon>Dikarya</taxon>
        <taxon>Ascomycota</taxon>
        <taxon>Saccharomycotina</taxon>
        <taxon>Saccharomycetes</taxon>
        <taxon>Saccharomycetales</taxon>
        <taxon>Saccharomycetaceae</taxon>
        <taxon>Maudiozyma</taxon>
    </lineage>
</organism>
<dbReference type="CDD" id="cd00067">
    <property type="entry name" value="GAL4"/>
    <property type="match status" value="1"/>
</dbReference>
<dbReference type="InterPro" id="IPR001138">
    <property type="entry name" value="Zn2Cys6_DnaBD"/>
</dbReference>
<feature type="region of interest" description="Disordered" evidence="1">
    <location>
        <begin position="159"/>
        <end position="235"/>
    </location>
</feature>